<dbReference type="PANTHER" id="PTHR19328:SF75">
    <property type="entry name" value="ALDOSE SUGAR DEHYDROGENASE YLII"/>
    <property type="match status" value="1"/>
</dbReference>
<organism evidence="2 3">
    <name type="scientific">Ectocarpus siliculosus</name>
    <name type="common">Brown alga</name>
    <name type="synonym">Conferva siliculosa</name>
    <dbReference type="NCBI Taxonomy" id="2880"/>
    <lineage>
        <taxon>Eukaryota</taxon>
        <taxon>Sar</taxon>
        <taxon>Stramenopiles</taxon>
        <taxon>Ochrophyta</taxon>
        <taxon>PX clade</taxon>
        <taxon>Phaeophyceae</taxon>
        <taxon>Ectocarpales</taxon>
        <taxon>Ectocarpaceae</taxon>
        <taxon>Ectocarpus</taxon>
    </lineage>
</organism>
<dbReference type="InterPro" id="IPR011042">
    <property type="entry name" value="6-blade_b-propeller_TolB-like"/>
</dbReference>
<accession>D7G962</accession>
<evidence type="ECO:0000313" key="2">
    <source>
        <dbReference type="EMBL" id="CBJ28226.1"/>
    </source>
</evidence>
<dbReference type="STRING" id="2880.D7G962"/>
<gene>
    <name evidence="2" type="ORF">Esi_0096_0063</name>
</gene>
<keyword evidence="3" id="KW-1185">Reference proteome</keyword>
<dbReference type="InParanoid" id="D7G962"/>
<dbReference type="EMBL" id="FN649755">
    <property type="protein sequence ID" value="CBJ28226.1"/>
    <property type="molecule type" value="Genomic_DNA"/>
</dbReference>
<reference evidence="2 3" key="1">
    <citation type="journal article" date="2010" name="Nature">
        <title>The Ectocarpus genome and the independent evolution of multicellularity in brown algae.</title>
        <authorList>
            <person name="Cock J.M."/>
            <person name="Sterck L."/>
            <person name="Rouze P."/>
            <person name="Scornet D."/>
            <person name="Allen A.E."/>
            <person name="Amoutzias G."/>
            <person name="Anthouard V."/>
            <person name="Artiguenave F."/>
            <person name="Aury J.M."/>
            <person name="Badger J.H."/>
            <person name="Beszteri B."/>
            <person name="Billiau K."/>
            <person name="Bonnet E."/>
            <person name="Bothwell J.H."/>
            <person name="Bowler C."/>
            <person name="Boyen C."/>
            <person name="Brownlee C."/>
            <person name="Carrano C.J."/>
            <person name="Charrier B."/>
            <person name="Cho G.Y."/>
            <person name="Coelho S.M."/>
            <person name="Collen J."/>
            <person name="Corre E."/>
            <person name="Da Silva C."/>
            <person name="Delage L."/>
            <person name="Delaroque N."/>
            <person name="Dittami S.M."/>
            <person name="Doulbeau S."/>
            <person name="Elias M."/>
            <person name="Farnham G."/>
            <person name="Gachon C.M."/>
            <person name="Gschloessl B."/>
            <person name="Heesch S."/>
            <person name="Jabbari K."/>
            <person name="Jubin C."/>
            <person name="Kawai H."/>
            <person name="Kimura K."/>
            <person name="Kloareg B."/>
            <person name="Kupper F.C."/>
            <person name="Lang D."/>
            <person name="Le Bail A."/>
            <person name="Leblanc C."/>
            <person name="Lerouge P."/>
            <person name="Lohr M."/>
            <person name="Lopez P.J."/>
            <person name="Martens C."/>
            <person name="Maumus F."/>
            <person name="Michel G."/>
            <person name="Miranda-Saavedra D."/>
            <person name="Morales J."/>
            <person name="Moreau H."/>
            <person name="Motomura T."/>
            <person name="Nagasato C."/>
            <person name="Napoli C.A."/>
            <person name="Nelson D.R."/>
            <person name="Nyvall-Collen P."/>
            <person name="Peters A.F."/>
            <person name="Pommier C."/>
            <person name="Potin P."/>
            <person name="Poulain J."/>
            <person name="Quesneville H."/>
            <person name="Read B."/>
            <person name="Rensing S.A."/>
            <person name="Ritter A."/>
            <person name="Rousvoal S."/>
            <person name="Samanta M."/>
            <person name="Samson G."/>
            <person name="Schroeder D.C."/>
            <person name="Segurens B."/>
            <person name="Strittmatter M."/>
            <person name="Tonon T."/>
            <person name="Tregear J.W."/>
            <person name="Valentin K."/>
            <person name="von Dassow P."/>
            <person name="Yamagishi T."/>
            <person name="Van de Peer Y."/>
            <person name="Wincker P."/>
        </authorList>
    </citation>
    <scope>NUCLEOTIDE SEQUENCE [LARGE SCALE GENOMIC DNA]</scope>
    <source>
        <strain evidence="3">Ec32 / CCAP1310/4</strain>
    </source>
</reference>
<evidence type="ECO:0000313" key="3">
    <source>
        <dbReference type="Proteomes" id="UP000002630"/>
    </source>
</evidence>
<dbReference type="Pfam" id="PF07995">
    <property type="entry name" value="GSDH"/>
    <property type="match status" value="1"/>
</dbReference>
<dbReference type="InterPro" id="IPR012938">
    <property type="entry name" value="Glc/Sorbosone_DH"/>
</dbReference>
<protein>
    <recommendedName>
        <fullName evidence="1">Glucose/Sorbosone dehydrogenase domain-containing protein</fullName>
    </recommendedName>
</protein>
<dbReference type="Proteomes" id="UP000002630">
    <property type="component" value="Linkage Group LG30"/>
</dbReference>
<dbReference type="eggNOG" id="ENOG502QQKP">
    <property type="taxonomic scope" value="Eukaryota"/>
</dbReference>
<dbReference type="EMBL" id="FN649201">
    <property type="protein sequence ID" value="CBJ28226.1"/>
    <property type="molecule type" value="Genomic_DNA"/>
</dbReference>
<sequence length="429" mass="47406">MQNIRVVCGRCHSFSAHLYEYLAAELGLLDGMTMKSAFCDELVTACDGQIDFPTYDSGTVDYCTKHTGGGDDLFWSYPYEEAVTCDLYSKLFPDLGANEQPDDTVSMRQTPDGSQWWLLGISGQIYAVNSDSMDESELVIHVAGPVPSGGSFYVDFEEGLLDVAFGPMFGDNSYPQYFYVSYTVLLDDGENQRNRLARFTYVPGDAAATRASEEVLLTTVPRFISVHAAGWLGFKPSAYGNPGYQDLYWTTGDGGPQTDPFNHSQDETTMLGAMMRISVPADGTGYTIPPGNYHGSKAEICAIGLRNPWRCSFDRLNDDLYCGDVGQISAEEINLVECGNNYGWSRFEGSRCQEAVQDNEFNPPCDGVDRSGFTFPLFEYCHPDFDSTDICADACADYAYYGTQYGREECASTCSSFAYYGTQYGREVS</sequence>
<evidence type="ECO:0000259" key="1">
    <source>
        <dbReference type="Pfam" id="PF07995"/>
    </source>
</evidence>
<feature type="domain" description="Glucose/Sorbosone dehydrogenase" evidence="1">
    <location>
        <begin position="106"/>
        <end position="348"/>
    </location>
</feature>
<dbReference type="InterPro" id="IPR011041">
    <property type="entry name" value="Quinoprot_gluc/sorb_DH_b-prop"/>
</dbReference>
<dbReference type="PANTHER" id="PTHR19328">
    <property type="entry name" value="HEDGEHOG-INTERACTING PROTEIN"/>
    <property type="match status" value="1"/>
</dbReference>
<dbReference type="OrthoDB" id="197173at2759"/>
<dbReference type="Gene3D" id="2.120.10.30">
    <property type="entry name" value="TolB, C-terminal domain"/>
    <property type="match status" value="1"/>
</dbReference>
<dbReference type="AlphaFoldDB" id="D7G962"/>
<dbReference type="SUPFAM" id="SSF50952">
    <property type="entry name" value="Soluble quinoprotein glucose dehydrogenase"/>
    <property type="match status" value="1"/>
</dbReference>
<name>D7G962_ECTSI</name>
<proteinExistence type="predicted"/>